<proteinExistence type="inferred from homology"/>
<dbReference type="Proteomes" id="UP000596660">
    <property type="component" value="Unplaced"/>
</dbReference>
<evidence type="ECO:0000259" key="2">
    <source>
        <dbReference type="Pfam" id="PF07993"/>
    </source>
</evidence>
<evidence type="ECO:0000256" key="1">
    <source>
        <dbReference type="RuleBase" id="RU363097"/>
    </source>
</evidence>
<dbReference type="EnsemblPlants" id="AUR62030748-RA">
    <property type="protein sequence ID" value="AUR62030748-RA:cds"/>
    <property type="gene ID" value="AUR62030748"/>
</dbReference>
<dbReference type="InterPro" id="IPR036291">
    <property type="entry name" value="NAD(P)-bd_dom_sf"/>
</dbReference>
<reference evidence="3" key="2">
    <citation type="submission" date="2021-03" db="UniProtKB">
        <authorList>
            <consortium name="EnsemblPlants"/>
        </authorList>
    </citation>
    <scope>IDENTIFICATION</scope>
</reference>
<dbReference type="CDD" id="cd05236">
    <property type="entry name" value="FAR-N_SDR_e"/>
    <property type="match status" value="1"/>
</dbReference>
<dbReference type="AlphaFoldDB" id="A0A803MK15"/>
<dbReference type="GO" id="GO:0080019">
    <property type="term" value="F:alcohol-forming very long-chain fatty acyl-CoA reductase activity"/>
    <property type="evidence" value="ECO:0007669"/>
    <property type="project" value="InterPro"/>
</dbReference>
<keyword evidence="1" id="KW-0521">NADP</keyword>
<keyword evidence="1" id="KW-0443">Lipid metabolism</keyword>
<dbReference type="Gramene" id="AUR62030748-RA">
    <property type="protein sequence ID" value="AUR62030748-RA:cds"/>
    <property type="gene ID" value="AUR62030748"/>
</dbReference>
<evidence type="ECO:0000313" key="3">
    <source>
        <dbReference type="EnsemblPlants" id="AUR62030748-RA:cds"/>
    </source>
</evidence>
<reference evidence="3" key="1">
    <citation type="journal article" date="2017" name="Nature">
        <title>The genome of Chenopodium quinoa.</title>
        <authorList>
            <person name="Jarvis D.E."/>
            <person name="Ho Y.S."/>
            <person name="Lightfoot D.J."/>
            <person name="Schmoeckel S.M."/>
            <person name="Li B."/>
            <person name="Borm T.J.A."/>
            <person name="Ohyanagi H."/>
            <person name="Mineta K."/>
            <person name="Michell C.T."/>
            <person name="Saber N."/>
            <person name="Kharbatia N.M."/>
            <person name="Rupper R.R."/>
            <person name="Sharp A.R."/>
            <person name="Dally N."/>
            <person name="Boughton B.A."/>
            <person name="Woo Y.H."/>
            <person name="Gao G."/>
            <person name="Schijlen E.G.W.M."/>
            <person name="Guo X."/>
            <person name="Momin A.A."/>
            <person name="Negrao S."/>
            <person name="Al-Babili S."/>
            <person name="Gehring C."/>
            <person name="Roessner U."/>
            <person name="Jung C."/>
            <person name="Murphy K."/>
            <person name="Arold S.T."/>
            <person name="Gojobori T."/>
            <person name="van der Linden C.G."/>
            <person name="van Loo E.N."/>
            <person name="Jellen E.N."/>
            <person name="Maughan P.J."/>
            <person name="Tester M."/>
        </authorList>
    </citation>
    <scope>NUCLEOTIDE SEQUENCE [LARGE SCALE GENOMIC DNA]</scope>
    <source>
        <strain evidence="3">cv. PI 614886</strain>
    </source>
</reference>
<dbReference type="GO" id="GO:0035336">
    <property type="term" value="P:long-chain fatty-acyl-CoA metabolic process"/>
    <property type="evidence" value="ECO:0007669"/>
    <property type="project" value="TreeGrafter"/>
</dbReference>
<organism evidence="3 4">
    <name type="scientific">Chenopodium quinoa</name>
    <name type="common">Quinoa</name>
    <dbReference type="NCBI Taxonomy" id="63459"/>
    <lineage>
        <taxon>Eukaryota</taxon>
        <taxon>Viridiplantae</taxon>
        <taxon>Streptophyta</taxon>
        <taxon>Embryophyta</taxon>
        <taxon>Tracheophyta</taxon>
        <taxon>Spermatophyta</taxon>
        <taxon>Magnoliopsida</taxon>
        <taxon>eudicotyledons</taxon>
        <taxon>Gunneridae</taxon>
        <taxon>Pentapetalae</taxon>
        <taxon>Caryophyllales</taxon>
        <taxon>Chenopodiaceae</taxon>
        <taxon>Chenopodioideae</taxon>
        <taxon>Atripliceae</taxon>
        <taxon>Chenopodium</taxon>
    </lineage>
</organism>
<dbReference type="PANTHER" id="PTHR11011:SF45">
    <property type="entry name" value="FATTY ACYL-COA REDUCTASE CG8306-RELATED"/>
    <property type="match status" value="1"/>
</dbReference>
<comment type="function">
    <text evidence="1">Catalyzes the reduction of fatty acyl-CoA to fatty alcohols.</text>
</comment>
<dbReference type="EC" id="1.2.1.84" evidence="1"/>
<sequence length="436" mass="49005">MCDVWHATVFVEKLLREVPEVQKIIDTDLFKRLKEVHGEKYEEFMKNKLIPVIENLSEPCLGMDANVAVDIANKVDVIINAAGSTGWQGRYDTLLDVNVQGISGLIGFKKSCKKRSLFLHVSTAFVTKKTVGVFMETPIGVEEGLPEGQNWNSQTLDIEAEFKLAAKIASEIPKNELSAEMAKLGLRRAKFHGWTNTYQLTKAMGEMLLTKVSDKLPVIIIRPTLVESIYSDPFPGWIEGYRGIEPIIVSYGKGQLQGILADPTAIVDIVPVDMVVNAMIAAIANHGIIGEPELEIYHVTSSMVNPLTCGKLIKLCNNYFALHPFITPSREFIKVKDIEFFSSIDEYIFFGMGSSSSNDKLHRILVRMAAIYQPVLFSKLRVNDKKTQILMEKMSSVEKKIFDFDVKRIILEDYLMNTHFTDMARLSMSFVALLVL</sequence>
<accession>A0A803MK15</accession>
<dbReference type="InterPro" id="IPR013120">
    <property type="entry name" value="FAR_NAD-bd"/>
</dbReference>
<keyword evidence="1" id="KW-0444">Lipid biosynthesis</keyword>
<dbReference type="Pfam" id="PF07993">
    <property type="entry name" value="NAD_binding_4"/>
    <property type="match status" value="1"/>
</dbReference>
<evidence type="ECO:0000313" key="4">
    <source>
        <dbReference type="Proteomes" id="UP000596660"/>
    </source>
</evidence>
<dbReference type="InterPro" id="IPR026055">
    <property type="entry name" value="FAR"/>
</dbReference>
<dbReference type="GO" id="GO:0102965">
    <property type="term" value="F:alcohol-forming long-chain fatty acyl-CoA reductase activity"/>
    <property type="evidence" value="ECO:0007669"/>
    <property type="project" value="UniProtKB-EC"/>
</dbReference>
<comment type="similarity">
    <text evidence="1">Belongs to the fatty acyl-CoA reductase family.</text>
</comment>
<dbReference type="SUPFAM" id="SSF51735">
    <property type="entry name" value="NAD(P)-binding Rossmann-fold domains"/>
    <property type="match status" value="1"/>
</dbReference>
<comment type="catalytic activity">
    <reaction evidence="1">
        <text>a long-chain fatty acyl-CoA + 2 NADPH + 2 H(+) = a long-chain primary fatty alcohol + 2 NADP(+) + CoA</text>
        <dbReference type="Rhea" id="RHEA:52716"/>
        <dbReference type="ChEBI" id="CHEBI:15378"/>
        <dbReference type="ChEBI" id="CHEBI:57287"/>
        <dbReference type="ChEBI" id="CHEBI:57783"/>
        <dbReference type="ChEBI" id="CHEBI:58349"/>
        <dbReference type="ChEBI" id="CHEBI:77396"/>
        <dbReference type="ChEBI" id="CHEBI:83139"/>
        <dbReference type="EC" id="1.2.1.84"/>
    </reaction>
</comment>
<dbReference type="Gene3D" id="3.40.50.720">
    <property type="entry name" value="NAD(P)-binding Rossmann-like Domain"/>
    <property type="match status" value="1"/>
</dbReference>
<dbReference type="GO" id="GO:0010345">
    <property type="term" value="P:suberin biosynthetic process"/>
    <property type="evidence" value="ECO:0007669"/>
    <property type="project" value="TreeGrafter"/>
</dbReference>
<feature type="domain" description="Thioester reductase (TE)" evidence="2">
    <location>
        <begin position="8"/>
        <end position="279"/>
    </location>
</feature>
<name>A0A803MK15_CHEQI</name>
<keyword evidence="1" id="KW-0560">Oxidoreductase</keyword>
<protein>
    <recommendedName>
        <fullName evidence="1">Fatty acyl-CoA reductase</fullName>
        <ecNumber evidence="1">1.2.1.84</ecNumber>
    </recommendedName>
</protein>
<dbReference type="PANTHER" id="PTHR11011">
    <property type="entry name" value="MALE STERILITY PROTEIN 2-RELATED"/>
    <property type="match status" value="1"/>
</dbReference>
<keyword evidence="4" id="KW-1185">Reference proteome</keyword>